<dbReference type="SMART" id="SM00347">
    <property type="entry name" value="HTH_MARR"/>
    <property type="match status" value="1"/>
</dbReference>
<dbReference type="InterPro" id="IPR000835">
    <property type="entry name" value="HTH_MarR-typ"/>
</dbReference>
<dbReference type="PROSITE" id="PS50995">
    <property type="entry name" value="HTH_MARR_2"/>
    <property type="match status" value="1"/>
</dbReference>
<dbReference type="GO" id="GO:0006950">
    <property type="term" value="P:response to stress"/>
    <property type="evidence" value="ECO:0007669"/>
    <property type="project" value="TreeGrafter"/>
</dbReference>
<dbReference type="PRINTS" id="PR00598">
    <property type="entry name" value="HTHMARR"/>
</dbReference>
<dbReference type="PANTHER" id="PTHR33164">
    <property type="entry name" value="TRANSCRIPTIONAL REGULATOR, MARR FAMILY"/>
    <property type="match status" value="1"/>
</dbReference>
<feature type="domain" description="HTH marR-type" evidence="1">
    <location>
        <begin position="14"/>
        <end position="145"/>
    </location>
</feature>
<dbReference type="Proteomes" id="UP000244013">
    <property type="component" value="Unassembled WGS sequence"/>
</dbReference>
<dbReference type="GeneID" id="91007910"/>
<evidence type="ECO:0000313" key="3">
    <source>
        <dbReference type="Proteomes" id="UP000244013"/>
    </source>
</evidence>
<evidence type="ECO:0000313" key="2">
    <source>
        <dbReference type="EMBL" id="PTW43460.1"/>
    </source>
</evidence>
<dbReference type="InterPro" id="IPR036388">
    <property type="entry name" value="WH-like_DNA-bd_sf"/>
</dbReference>
<dbReference type="PANTHER" id="PTHR33164:SF107">
    <property type="entry name" value="TRANSCRIPTIONAL REGULATORY PROTEIN"/>
    <property type="match status" value="1"/>
</dbReference>
<proteinExistence type="predicted"/>
<dbReference type="RefSeq" id="WP_107956058.1">
    <property type="nucleotide sequence ID" value="NZ_QAYE01000021.1"/>
</dbReference>
<dbReference type="OrthoDB" id="511972at2"/>
<dbReference type="InterPro" id="IPR039422">
    <property type="entry name" value="MarR/SlyA-like"/>
</dbReference>
<dbReference type="InterPro" id="IPR036390">
    <property type="entry name" value="WH_DNA-bd_sf"/>
</dbReference>
<name>A0A2T5TW08_9SPHN</name>
<organism evidence="2 3">
    <name type="scientific">Sphingomonas faeni</name>
    <dbReference type="NCBI Taxonomy" id="185950"/>
    <lineage>
        <taxon>Bacteria</taxon>
        <taxon>Pseudomonadati</taxon>
        <taxon>Pseudomonadota</taxon>
        <taxon>Alphaproteobacteria</taxon>
        <taxon>Sphingomonadales</taxon>
        <taxon>Sphingomonadaceae</taxon>
        <taxon>Sphingomonas</taxon>
    </lineage>
</organism>
<dbReference type="GO" id="GO:0003700">
    <property type="term" value="F:DNA-binding transcription factor activity"/>
    <property type="evidence" value="ECO:0007669"/>
    <property type="project" value="InterPro"/>
</dbReference>
<keyword evidence="2" id="KW-0238">DNA-binding</keyword>
<protein>
    <submittedName>
        <fullName evidence="2">DNA-binding MarR family transcriptional regulator</fullName>
    </submittedName>
</protein>
<comment type="caution">
    <text evidence="2">The sequence shown here is derived from an EMBL/GenBank/DDBJ whole genome shotgun (WGS) entry which is preliminary data.</text>
</comment>
<sequence length="153" mass="16485">MSKIANTSPAPARRPRFIYLLSVAQRRVQAAIQGDVDGKTAARAGVLMALKADSQGIPMKQLGAQLDLGASSLSGLLDRMGRDGLIERQPDTTDKRAWNIALTDPGKALRAEAVRSARVLNDQLCAGFDDAELAIVARWLDAVGTKFPKEKMK</sequence>
<dbReference type="Gene3D" id="1.10.10.10">
    <property type="entry name" value="Winged helix-like DNA-binding domain superfamily/Winged helix DNA-binding domain"/>
    <property type="match status" value="1"/>
</dbReference>
<evidence type="ECO:0000259" key="1">
    <source>
        <dbReference type="PROSITE" id="PS50995"/>
    </source>
</evidence>
<dbReference type="GO" id="GO:0003677">
    <property type="term" value="F:DNA binding"/>
    <property type="evidence" value="ECO:0007669"/>
    <property type="project" value="UniProtKB-KW"/>
</dbReference>
<dbReference type="SUPFAM" id="SSF46785">
    <property type="entry name" value="Winged helix' DNA-binding domain"/>
    <property type="match status" value="1"/>
</dbReference>
<accession>A0A2T5TW08</accession>
<gene>
    <name evidence="2" type="ORF">C8J25_12117</name>
</gene>
<dbReference type="Pfam" id="PF12802">
    <property type="entry name" value="MarR_2"/>
    <property type="match status" value="1"/>
</dbReference>
<reference evidence="2 3" key="1">
    <citation type="submission" date="2018-04" db="EMBL/GenBank/DDBJ databases">
        <title>Genomic Encyclopedia of Type Strains, Phase III (KMG-III): the genomes of soil and plant-associated and newly described type strains.</title>
        <authorList>
            <person name="Whitman W."/>
        </authorList>
    </citation>
    <scope>NUCLEOTIDE SEQUENCE [LARGE SCALE GENOMIC DNA]</scope>
    <source>
        <strain evidence="2 3">MA-olki</strain>
    </source>
</reference>
<dbReference type="AlphaFoldDB" id="A0A2T5TW08"/>
<dbReference type="EMBL" id="QAYE01000021">
    <property type="protein sequence ID" value="PTW43460.1"/>
    <property type="molecule type" value="Genomic_DNA"/>
</dbReference>